<feature type="transmembrane region" description="Helical" evidence="6">
    <location>
        <begin position="96"/>
        <end position="119"/>
    </location>
</feature>
<dbReference type="NCBIfam" id="NF001923">
    <property type="entry name" value="PRK00701.1"/>
    <property type="match status" value="1"/>
</dbReference>
<feature type="transmembrane region" description="Helical" evidence="6">
    <location>
        <begin position="62"/>
        <end position="81"/>
    </location>
</feature>
<dbReference type="PRINTS" id="PR00447">
    <property type="entry name" value="NATRESASSCMP"/>
</dbReference>
<feature type="transmembrane region" description="Helical" evidence="6">
    <location>
        <begin position="470"/>
        <end position="494"/>
    </location>
</feature>
<dbReference type="PANTHER" id="PTHR11706:SF33">
    <property type="entry name" value="NATURAL RESISTANCE-ASSOCIATED MACROPHAGE PROTEIN 2"/>
    <property type="match status" value="1"/>
</dbReference>
<dbReference type="GO" id="GO:0005886">
    <property type="term" value="C:plasma membrane"/>
    <property type="evidence" value="ECO:0007669"/>
    <property type="project" value="TreeGrafter"/>
</dbReference>
<name>A0AA89L4H1_9LACO</name>
<keyword evidence="4 6" id="KW-1133">Transmembrane helix</keyword>
<sequence length="548" mass="59723">MLTFYLHLAKTAYNKTVIKIKKGVERMNQQKKIKKHRLIEYANGPSLAEINGTVEVPEGKGFWKMLLAYSGPGALVAVGYMDPGNWSTSITGGQSFQYLLMSVILVSSLIAMLLQYMAAKLGIVTQMDLAQAIRARTSKPLGIVLWILTELAIMATDIAEVIGAAIALYLLFKIPLLIAVFITILDVMLLLLLTKIGFRKIEAIVVALIVVIFVVFAYEVALSNPDWSGVIIGLVPTAKTFATGPAVGGLTPLTGALGIIGATVMPHNLYLHSAISQTRKIDRHNEAQVAQTVRFATWDSNIQLTMAFFVNALLLIMGVAVFKTGAVKDPSFFGLFEALSDTSTMSNGILASVARTGILSTLFAVALLASGQNSTITGTLTGQVIMEGFIHLRMPLWLRRLVTRLLSVIPVLICVMMTSNKPALEEHEALNTLMNNSQVFLAFALPFSMLPLLMFTDSQVEMGDRFKNSWLIRGLGWLSVIGLTYLNMIGLPGQIEAFYGDHASAAQLVTADDIAYGLIAGVMALLVWMIIELYKGNKRFEQQLATEN</sequence>
<evidence type="ECO:0000256" key="5">
    <source>
        <dbReference type="ARBA" id="ARBA00023136"/>
    </source>
</evidence>
<feature type="transmembrane region" description="Helical" evidence="6">
    <location>
        <begin position="201"/>
        <end position="218"/>
    </location>
</feature>
<dbReference type="EMBL" id="AYZB01000007">
    <property type="protein sequence ID" value="KRM23764.1"/>
    <property type="molecule type" value="Genomic_DNA"/>
</dbReference>
<evidence type="ECO:0000256" key="4">
    <source>
        <dbReference type="ARBA" id="ARBA00022989"/>
    </source>
</evidence>
<reference evidence="7 8" key="1">
    <citation type="journal article" date="2015" name="Genome Announc.">
        <title>Expanding the biotechnology potential of lactobacilli through comparative genomics of 213 strains and associated genera.</title>
        <authorList>
            <person name="Sun Z."/>
            <person name="Harris H.M."/>
            <person name="McCann A."/>
            <person name="Guo C."/>
            <person name="Argimon S."/>
            <person name="Zhang W."/>
            <person name="Yang X."/>
            <person name="Jeffery I.B."/>
            <person name="Cooney J.C."/>
            <person name="Kagawa T.F."/>
            <person name="Liu W."/>
            <person name="Song Y."/>
            <person name="Salvetti E."/>
            <person name="Wrobel A."/>
            <person name="Rasinkangas P."/>
            <person name="Parkhill J."/>
            <person name="Rea M.C."/>
            <person name="O'Sullivan O."/>
            <person name="Ritari J."/>
            <person name="Douillard F.P."/>
            <person name="Paul Ross R."/>
            <person name="Yang R."/>
            <person name="Briner A.E."/>
            <person name="Felis G.E."/>
            <person name="de Vos W.M."/>
            <person name="Barrangou R."/>
            <person name="Klaenhammer T.R."/>
            <person name="Caufield P.W."/>
            <person name="Cui Y."/>
            <person name="Zhang H."/>
            <person name="O'Toole P.W."/>
        </authorList>
    </citation>
    <scope>NUCLEOTIDE SEQUENCE [LARGE SCALE GENOMIC DNA]</scope>
    <source>
        <strain evidence="7 8">DSM 20719</strain>
    </source>
</reference>
<evidence type="ECO:0000256" key="6">
    <source>
        <dbReference type="SAM" id="Phobius"/>
    </source>
</evidence>
<feature type="transmembrane region" description="Helical" evidence="6">
    <location>
        <begin position="302"/>
        <end position="322"/>
    </location>
</feature>
<comment type="subcellular location">
    <subcellularLocation>
        <location evidence="1">Membrane</location>
        <topology evidence="1">Multi-pass membrane protein</topology>
    </subcellularLocation>
</comment>
<dbReference type="Proteomes" id="UP000050823">
    <property type="component" value="Unassembled WGS sequence"/>
</dbReference>
<feature type="transmembrane region" description="Helical" evidence="6">
    <location>
        <begin position="439"/>
        <end position="458"/>
    </location>
</feature>
<dbReference type="GO" id="GO:0034755">
    <property type="term" value="P:iron ion transmembrane transport"/>
    <property type="evidence" value="ECO:0007669"/>
    <property type="project" value="TreeGrafter"/>
</dbReference>
<proteinExistence type="predicted"/>
<evidence type="ECO:0000256" key="2">
    <source>
        <dbReference type="ARBA" id="ARBA00022448"/>
    </source>
</evidence>
<evidence type="ECO:0000256" key="3">
    <source>
        <dbReference type="ARBA" id="ARBA00022692"/>
    </source>
</evidence>
<comment type="caution">
    <text evidence="7">The sequence shown here is derived from an EMBL/GenBank/DDBJ whole genome shotgun (WGS) entry which is preliminary data.</text>
</comment>
<dbReference type="AlphaFoldDB" id="A0AA89L4H1"/>
<dbReference type="Pfam" id="PF01566">
    <property type="entry name" value="Nramp"/>
    <property type="match status" value="1"/>
</dbReference>
<feature type="transmembrane region" description="Helical" evidence="6">
    <location>
        <begin position="514"/>
        <end position="534"/>
    </location>
</feature>
<dbReference type="InterPro" id="IPR001046">
    <property type="entry name" value="NRAMP_fam"/>
</dbReference>
<feature type="transmembrane region" description="Helical" evidence="6">
    <location>
        <begin position="140"/>
        <end position="170"/>
    </location>
</feature>
<feature type="transmembrane region" description="Helical" evidence="6">
    <location>
        <begin position="401"/>
        <end position="419"/>
    </location>
</feature>
<evidence type="ECO:0000313" key="7">
    <source>
        <dbReference type="EMBL" id="KRM23764.1"/>
    </source>
</evidence>
<gene>
    <name evidence="7" type="ORF">FC90_GL001447</name>
</gene>
<keyword evidence="3 6" id="KW-0812">Transmembrane</keyword>
<dbReference type="NCBIfam" id="NF037982">
    <property type="entry name" value="Nramp_1"/>
    <property type="match status" value="1"/>
</dbReference>
<dbReference type="PANTHER" id="PTHR11706">
    <property type="entry name" value="SOLUTE CARRIER PROTEIN FAMILY 11 MEMBER"/>
    <property type="match status" value="1"/>
</dbReference>
<keyword evidence="5 6" id="KW-0472">Membrane</keyword>
<dbReference type="NCBIfam" id="TIGR01197">
    <property type="entry name" value="nramp"/>
    <property type="match status" value="1"/>
</dbReference>
<protein>
    <submittedName>
        <fullName evidence="7">Metal ion transporter, metal ion family protein</fullName>
    </submittedName>
</protein>
<accession>A0AA89L4H1</accession>
<evidence type="ECO:0000313" key="8">
    <source>
        <dbReference type="Proteomes" id="UP000050823"/>
    </source>
</evidence>
<evidence type="ECO:0000256" key="1">
    <source>
        <dbReference type="ARBA" id="ARBA00004141"/>
    </source>
</evidence>
<dbReference type="GO" id="GO:0005384">
    <property type="term" value="F:manganese ion transmembrane transporter activity"/>
    <property type="evidence" value="ECO:0007669"/>
    <property type="project" value="TreeGrafter"/>
</dbReference>
<keyword evidence="2" id="KW-0813">Transport</keyword>
<organism evidence="7 8">
    <name type="scientific">Latilactobacillus graminis DSM 20719</name>
    <dbReference type="NCBI Taxonomy" id="1423752"/>
    <lineage>
        <taxon>Bacteria</taxon>
        <taxon>Bacillati</taxon>
        <taxon>Bacillota</taxon>
        <taxon>Bacilli</taxon>
        <taxon>Lactobacillales</taxon>
        <taxon>Lactobacillaceae</taxon>
        <taxon>Latilactobacillus</taxon>
    </lineage>
</organism>
<feature type="transmembrane region" description="Helical" evidence="6">
    <location>
        <begin position="176"/>
        <end position="194"/>
    </location>
</feature>
<dbReference type="GO" id="GO:0015086">
    <property type="term" value="F:cadmium ion transmembrane transporter activity"/>
    <property type="evidence" value="ECO:0007669"/>
    <property type="project" value="TreeGrafter"/>
</dbReference>